<evidence type="ECO:0008006" key="3">
    <source>
        <dbReference type="Google" id="ProtNLM"/>
    </source>
</evidence>
<dbReference type="AlphaFoldDB" id="A0A7W9F7U9"/>
<dbReference type="EMBL" id="JACHOQ010000002">
    <property type="protein sequence ID" value="MBB5739300.1"/>
    <property type="molecule type" value="Genomic_DNA"/>
</dbReference>
<evidence type="ECO:0000313" key="2">
    <source>
        <dbReference type="Proteomes" id="UP000527324"/>
    </source>
</evidence>
<reference evidence="1 2" key="1">
    <citation type="submission" date="2020-08" db="EMBL/GenBank/DDBJ databases">
        <title>Genomic Encyclopedia of Type Strains, Phase IV (KMG-IV): sequencing the most valuable type-strain genomes for metagenomic binning, comparative biology and taxonomic classification.</title>
        <authorList>
            <person name="Goeker M."/>
        </authorList>
    </citation>
    <scope>NUCLEOTIDE SEQUENCE [LARGE SCALE GENOMIC DNA]</scope>
    <source>
        <strain evidence="1 2">DSM 4731</strain>
    </source>
</reference>
<keyword evidence="2" id="KW-1185">Reference proteome</keyword>
<dbReference type="Proteomes" id="UP000527324">
    <property type="component" value="Unassembled WGS sequence"/>
</dbReference>
<comment type="caution">
    <text evidence="1">The sequence shown here is derived from an EMBL/GenBank/DDBJ whole genome shotgun (WGS) entry which is preliminary data.</text>
</comment>
<name>A0A7W9F7U9_9CAUL</name>
<accession>A0A7W9F7U9</accession>
<organism evidence="1 2">
    <name type="scientific">Brevundimonas aurantiaca</name>
    <dbReference type="NCBI Taxonomy" id="74316"/>
    <lineage>
        <taxon>Bacteria</taxon>
        <taxon>Pseudomonadati</taxon>
        <taxon>Pseudomonadota</taxon>
        <taxon>Alphaproteobacteria</taxon>
        <taxon>Caulobacterales</taxon>
        <taxon>Caulobacteraceae</taxon>
        <taxon>Brevundimonas</taxon>
    </lineage>
</organism>
<evidence type="ECO:0000313" key="1">
    <source>
        <dbReference type="EMBL" id="MBB5739300.1"/>
    </source>
</evidence>
<gene>
    <name evidence="1" type="ORF">GGQ93_001002</name>
</gene>
<sequence length="316" mass="34240">MAGMIGLLLTAAVIFPQSGDDQLRVETPSSSSAAVRLEDVEVVGRPLDSMISDFVREVAAPNNGRGLARWRDPVCVGVANLQREPAQYIVDRVSEIADDLGLKAGKPGCTPNALVVATSDGAATANAMVEESPRTFRIGGSGMDRGRESLRRFRASDRPVRWWNVSMPVDSDTGMRAVRIPGDCSGSCIKGFEMAPVVPVFAASRLNSQIVDDIFRTIVIIDVDQVANVTIQQLADYVAMVTFAQIDPDSDTSAYASILNIFTQPADAESLTDWDKAYLAGLYAAERGHVSTRVARSEIVDAIRREHVLLKNEEEK</sequence>
<protein>
    <recommendedName>
        <fullName evidence="3">DUF2927 domain-containing protein</fullName>
    </recommendedName>
</protein>
<proteinExistence type="predicted"/>